<dbReference type="SMART" id="SM00256">
    <property type="entry name" value="FBOX"/>
    <property type="match status" value="2"/>
</dbReference>
<feature type="region of interest" description="Disordered" evidence="1">
    <location>
        <begin position="713"/>
        <end position="733"/>
    </location>
</feature>
<sequence length="733" mass="83965">MSSQSSPQISLDDINILHLPEMILEEILKFLPYQQMVCNVRPVCCSFNVIVDRILRMTFRNIGHLLNRSTKRLDVVSSNNMSSANAGYYIYKLVAVEFSMLRASCGRQIEDGVWSFVPWKTIEEYHRIIRMIEKEEICKMLNGISDILLRLNDQAYWFFDRKTLGVLDSGDVKLFGLEVIETLAAAFNASCHVMVTYDPTRQGSCYLIGRYTFNNCCIIKHQSSPQISLDDINILHLPEMILEEILKFLPYQQMVCNVRPVCCSFNVIVDRILRMTFRNIGHLLNRSTKRLDVVSSNNMSSANAGYYIYKLVAVEFSMLRASCGRQIEDGVWSFVPWKTIEEYHRIIRMIEKEEICKMLNGISDILLRLNDQAYWFFDRKTLGVLDSGDVKLFGLEVIETLAAAFNASCHVMVTYDPTRQGSCYLIGRYTFNNCCIIKHQVIEGYKEQLRLMRYLRSLVRANNSDTILNKIKDWNNTILTGVVSPIAQFGPSPWEVTERHYVLKDCVQEVHTRAAMDASDWCDPENVGTQMVFEFQLLCPKAAKPLGLKLLDFIGNTSGSDTPSRQDLRSDQNQIVDNLDDIPTSLGTLSPLDNTMIADIPLAGEKQTEDYSQVEFCRNILLKHNATSNQEMNHESKSTDTKLMKILLRQVQGYVSYVSTKLKIRNDQFKLTKSLYEKVQAHSIEDQNSRMNYSTEMCFENTLSTADRDIKNGHLPNLTQEMKSDSSQTVEDG</sequence>
<dbReference type="EMBL" id="OD006115">
    <property type="protein sequence ID" value="CAD7412550.1"/>
    <property type="molecule type" value="Genomic_DNA"/>
</dbReference>
<dbReference type="Pfam" id="PF00646">
    <property type="entry name" value="F-box"/>
    <property type="match status" value="2"/>
</dbReference>
<organism evidence="3">
    <name type="scientific">Timema poppense</name>
    <name type="common">Walking stick</name>
    <dbReference type="NCBI Taxonomy" id="170557"/>
    <lineage>
        <taxon>Eukaryota</taxon>
        <taxon>Metazoa</taxon>
        <taxon>Ecdysozoa</taxon>
        <taxon>Arthropoda</taxon>
        <taxon>Hexapoda</taxon>
        <taxon>Insecta</taxon>
        <taxon>Pterygota</taxon>
        <taxon>Neoptera</taxon>
        <taxon>Polyneoptera</taxon>
        <taxon>Phasmatodea</taxon>
        <taxon>Timematodea</taxon>
        <taxon>Timematoidea</taxon>
        <taxon>Timematidae</taxon>
        <taxon>Timema</taxon>
    </lineage>
</organism>
<feature type="domain" description="F-box" evidence="2">
    <location>
        <begin position="231"/>
        <end position="280"/>
    </location>
</feature>
<accession>A0A7R9H808</accession>
<dbReference type="AlphaFoldDB" id="A0A7R9H808"/>
<feature type="domain" description="F-box" evidence="2">
    <location>
        <begin position="13"/>
        <end position="62"/>
    </location>
</feature>
<evidence type="ECO:0000313" key="3">
    <source>
        <dbReference type="EMBL" id="CAD7412550.1"/>
    </source>
</evidence>
<name>A0A7R9H808_TIMPO</name>
<gene>
    <name evidence="3" type="ORF">TPSB3V08_LOCUS8488</name>
</gene>
<reference evidence="3" key="1">
    <citation type="submission" date="2020-11" db="EMBL/GenBank/DDBJ databases">
        <authorList>
            <person name="Tran Van P."/>
        </authorList>
    </citation>
    <scope>NUCLEOTIDE SEQUENCE</scope>
</reference>
<proteinExistence type="predicted"/>
<dbReference type="PROSITE" id="PS50181">
    <property type="entry name" value="FBOX"/>
    <property type="match status" value="2"/>
</dbReference>
<dbReference type="Gene3D" id="1.20.1280.50">
    <property type="match status" value="2"/>
</dbReference>
<evidence type="ECO:0000256" key="1">
    <source>
        <dbReference type="SAM" id="MobiDB-lite"/>
    </source>
</evidence>
<feature type="compositionally biased region" description="Polar residues" evidence="1">
    <location>
        <begin position="717"/>
        <end position="733"/>
    </location>
</feature>
<evidence type="ECO:0000259" key="2">
    <source>
        <dbReference type="PROSITE" id="PS50181"/>
    </source>
</evidence>
<dbReference type="InterPro" id="IPR001810">
    <property type="entry name" value="F-box_dom"/>
</dbReference>
<protein>
    <recommendedName>
        <fullName evidence="2">F-box domain-containing protein</fullName>
    </recommendedName>
</protein>